<dbReference type="GO" id="GO:0004467">
    <property type="term" value="F:long-chain fatty acid-CoA ligase activity"/>
    <property type="evidence" value="ECO:0007669"/>
    <property type="project" value="UniProtKB-EC"/>
</dbReference>
<accession>A0A6J4N6E1</accession>
<feature type="compositionally biased region" description="Basic residues" evidence="1">
    <location>
        <begin position="175"/>
        <end position="194"/>
    </location>
</feature>
<feature type="region of interest" description="Disordered" evidence="1">
    <location>
        <begin position="1"/>
        <end position="208"/>
    </location>
</feature>
<feature type="compositionally biased region" description="Gly residues" evidence="1">
    <location>
        <begin position="345"/>
        <end position="354"/>
    </location>
</feature>
<feature type="compositionally biased region" description="Basic and acidic residues" evidence="1">
    <location>
        <begin position="498"/>
        <end position="507"/>
    </location>
</feature>
<feature type="compositionally biased region" description="Basic residues" evidence="1">
    <location>
        <begin position="95"/>
        <end position="106"/>
    </location>
</feature>
<feature type="compositionally biased region" description="Low complexity" evidence="1">
    <location>
        <begin position="470"/>
        <end position="488"/>
    </location>
</feature>
<feature type="region of interest" description="Disordered" evidence="1">
    <location>
        <begin position="225"/>
        <end position="525"/>
    </location>
</feature>
<feature type="compositionally biased region" description="Basic residues" evidence="1">
    <location>
        <begin position="355"/>
        <end position="367"/>
    </location>
</feature>
<feature type="compositionally biased region" description="Low complexity" evidence="1">
    <location>
        <begin position="115"/>
        <end position="127"/>
    </location>
</feature>
<name>A0A6J4N6E1_9PSEU</name>
<feature type="compositionally biased region" description="Basic and acidic residues" evidence="1">
    <location>
        <begin position="58"/>
        <end position="74"/>
    </location>
</feature>
<protein>
    <submittedName>
        <fullName evidence="2">Long-chain-fatty-acid--CoA ligase</fullName>
        <ecNumber evidence="2">6.2.1.3</ecNumber>
    </submittedName>
</protein>
<feature type="compositionally biased region" description="Basic and acidic residues" evidence="1">
    <location>
        <begin position="246"/>
        <end position="260"/>
    </location>
</feature>
<gene>
    <name evidence="2" type="ORF">AVDCRST_MAG66-311</name>
</gene>
<feature type="compositionally biased region" description="Basic residues" evidence="1">
    <location>
        <begin position="331"/>
        <end position="342"/>
    </location>
</feature>
<feature type="compositionally biased region" description="Basic and acidic residues" evidence="1">
    <location>
        <begin position="195"/>
        <end position="205"/>
    </location>
</feature>
<dbReference type="EMBL" id="CADCUS010000021">
    <property type="protein sequence ID" value="CAA9379075.1"/>
    <property type="molecule type" value="Genomic_DNA"/>
</dbReference>
<dbReference type="AlphaFoldDB" id="A0A6J4N6E1"/>
<reference evidence="2" key="1">
    <citation type="submission" date="2020-02" db="EMBL/GenBank/DDBJ databases">
        <authorList>
            <person name="Meier V. D."/>
        </authorList>
    </citation>
    <scope>NUCLEOTIDE SEQUENCE</scope>
    <source>
        <strain evidence="2">AVDCRST_MAG66</strain>
    </source>
</reference>
<organism evidence="2">
    <name type="scientific">uncultured Pseudonocardia sp</name>
    <dbReference type="NCBI Taxonomy" id="211455"/>
    <lineage>
        <taxon>Bacteria</taxon>
        <taxon>Bacillati</taxon>
        <taxon>Actinomycetota</taxon>
        <taxon>Actinomycetes</taxon>
        <taxon>Pseudonocardiales</taxon>
        <taxon>Pseudonocardiaceae</taxon>
        <taxon>Pseudonocardia</taxon>
        <taxon>environmental samples</taxon>
    </lineage>
</organism>
<evidence type="ECO:0000256" key="1">
    <source>
        <dbReference type="SAM" id="MobiDB-lite"/>
    </source>
</evidence>
<keyword evidence="2" id="KW-0436">Ligase</keyword>
<feature type="compositionally biased region" description="Basic residues" evidence="1">
    <location>
        <begin position="7"/>
        <end position="17"/>
    </location>
</feature>
<feature type="compositionally biased region" description="Low complexity" evidence="1">
    <location>
        <begin position="225"/>
        <end position="234"/>
    </location>
</feature>
<evidence type="ECO:0000313" key="2">
    <source>
        <dbReference type="EMBL" id="CAA9379075.1"/>
    </source>
</evidence>
<dbReference type="EC" id="6.2.1.3" evidence="2"/>
<proteinExistence type="predicted"/>
<sequence>DPVPALHRARPRARRGGPTRGRPGGDRRHHHAELRRAAPVRPPRGGGAAGRRGRPGRPGRDLHGEVGRAGHRDPGCAAGRCGDRPGAAGPEARQHRTRGRRRRHAPRDHGRGQGRRAPAGRAGAAAAVRDRARRGVTGGGAAPADGPHHRRRGARTGHQRGPGRRHLLVGVHRPTQGHHGHPPQPVARRRHHGALPRDRVGRPDRLGPVAQLRLRAQPALAVAAHRSPAVPARARVPEEPVPVPRDGADHRPARHAGDHHAHVRPAAAAAAPGGGPVRRPLREHVRRSGVGVDDRAGDLDVPPRAAPPHVRPDRGLPLHLPGAGAAGGAPHLHRTGRPRRRAVGAGRGAPGGGARRARRARAPRRLRVQGLLERPGGDRPPFPHAVPVPGRDRRLQRGHRHEGRRGLPVLRRPPGRDDQDLGVPGEPHGGRGGRGALPGHRGLRRGGRGEHRDRRRHRRRVHRRGRDRPAGAAVVPGGRVAAPHGAPVPRRPGRVPHHREPGQDRPAGRGGGRPAPPRGRLPRGV</sequence>
<feature type="non-terminal residue" evidence="2">
    <location>
        <position position="1"/>
    </location>
</feature>
<feature type="compositionally biased region" description="Basic residues" evidence="1">
    <location>
        <begin position="453"/>
        <end position="466"/>
    </location>
</feature>
<feature type="non-terminal residue" evidence="2">
    <location>
        <position position="525"/>
    </location>
</feature>
<feature type="compositionally biased region" description="Basic residues" evidence="1">
    <location>
        <begin position="148"/>
        <end position="167"/>
    </location>
</feature>